<protein>
    <recommendedName>
        <fullName evidence="3">Type II toxin-antitoxin system ParD family antitoxin</fullName>
    </recommendedName>
</protein>
<evidence type="ECO:0000313" key="1">
    <source>
        <dbReference type="EMBL" id="SFS66758.1"/>
    </source>
</evidence>
<evidence type="ECO:0000313" key="2">
    <source>
        <dbReference type="Proteomes" id="UP000199392"/>
    </source>
</evidence>
<organism evidence="1 2">
    <name type="scientific">Alloyangia pacifica</name>
    <dbReference type="NCBI Taxonomy" id="311180"/>
    <lineage>
        <taxon>Bacteria</taxon>
        <taxon>Pseudomonadati</taxon>
        <taxon>Pseudomonadota</taxon>
        <taxon>Alphaproteobacteria</taxon>
        <taxon>Rhodobacterales</taxon>
        <taxon>Roseobacteraceae</taxon>
        <taxon>Alloyangia</taxon>
    </lineage>
</organism>
<name>A0A1I6RQM9_9RHOB</name>
<reference evidence="2" key="1">
    <citation type="submission" date="2016-10" db="EMBL/GenBank/DDBJ databases">
        <authorList>
            <person name="Varghese N."/>
            <person name="Submissions S."/>
        </authorList>
    </citation>
    <scope>NUCLEOTIDE SEQUENCE [LARGE SCALE GENOMIC DNA]</scope>
    <source>
        <strain evidence="2">DSM 26894</strain>
    </source>
</reference>
<accession>A0A1I6RQM9</accession>
<dbReference type="Proteomes" id="UP000199392">
    <property type="component" value="Unassembled WGS sequence"/>
</dbReference>
<dbReference type="AlphaFoldDB" id="A0A1I6RQM9"/>
<dbReference type="RefSeq" id="WP_092422980.1">
    <property type="nucleotide sequence ID" value="NZ_FNCL01000003.1"/>
</dbReference>
<keyword evidence="2" id="KW-1185">Reference proteome</keyword>
<sequence>MRKTETVTISGEILSYAEGLVARGEYRDIGAAIEGELLKARARRSGKISPFQNELRTRLMVQPDQWDAMGVSAEPFFGDDPALARVIEDRS</sequence>
<dbReference type="EMBL" id="FOZW01000003">
    <property type="protein sequence ID" value="SFS66758.1"/>
    <property type="molecule type" value="Genomic_DNA"/>
</dbReference>
<dbReference type="OrthoDB" id="7859837at2"/>
<gene>
    <name evidence="1" type="ORF">SAMN04488050_103276</name>
</gene>
<proteinExistence type="predicted"/>
<evidence type="ECO:0008006" key="3">
    <source>
        <dbReference type="Google" id="ProtNLM"/>
    </source>
</evidence>